<dbReference type="Proteomes" id="UP001282288">
    <property type="component" value="Unassembled WGS sequence"/>
</dbReference>
<dbReference type="EMBL" id="JARAWP010000003">
    <property type="protein sequence ID" value="MDX3017670.1"/>
    <property type="molecule type" value="Genomic_DNA"/>
</dbReference>
<reference evidence="2 4" key="1">
    <citation type="journal article" date="2023" name="Microb. Genom.">
        <title>Mesoterricola silvestris gen. nov., sp. nov., Mesoterricola sediminis sp. nov., Geothrix oryzae sp. nov., Geothrix edaphica sp. nov., Geothrix rubra sp. nov., and Geothrix limicola sp. nov., six novel members of Acidobacteriota isolated from soils.</title>
        <authorList>
            <person name="Weisberg A.J."/>
            <person name="Pearce E."/>
            <person name="Kramer C.G."/>
            <person name="Chang J.H."/>
            <person name="Clarke C.R."/>
        </authorList>
    </citation>
    <scope>NUCLEOTIDE SEQUENCE</scope>
    <source>
        <strain evidence="3 4">NB05-1H</strain>
        <strain evidence="2">NRRL_B-16521</strain>
    </source>
</reference>
<gene>
    <name evidence="2" type="ORF">PV399_05550</name>
    <name evidence="3" type="ORF">PV666_07225</name>
</gene>
<dbReference type="Proteomes" id="UP001272987">
    <property type="component" value="Unassembled WGS sequence"/>
</dbReference>
<proteinExistence type="predicted"/>
<organism evidence="2 5">
    <name type="scientific">Streptomyces acidiscabies</name>
    <dbReference type="NCBI Taxonomy" id="42234"/>
    <lineage>
        <taxon>Bacteria</taxon>
        <taxon>Bacillati</taxon>
        <taxon>Actinomycetota</taxon>
        <taxon>Actinomycetes</taxon>
        <taxon>Kitasatosporales</taxon>
        <taxon>Streptomycetaceae</taxon>
        <taxon>Streptomyces</taxon>
    </lineage>
</organism>
<evidence type="ECO:0000256" key="1">
    <source>
        <dbReference type="SAM" id="MobiDB-lite"/>
    </source>
</evidence>
<evidence type="ECO:0000313" key="2">
    <source>
        <dbReference type="EMBL" id="MDX2959186.1"/>
    </source>
</evidence>
<protein>
    <submittedName>
        <fullName evidence="2">Uncharacterized protein</fullName>
    </submittedName>
</protein>
<dbReference type="RefSeq" id="WP_141655592.1">
    <property type="nucleotide sequence ID" value="NZ_CP122369.1"/>
</dbReference>
<keyword evidence="4" id="KW-1185">Reference proteome</keyword>
<evidence type="ECO:0000313" key="5">
    <source>
        <dbReference type="Proteomes" id="UP001282288"/>
    </source>
</evidence>
<dbReference type="AlphaFoldDB" id="A0AAP6B6R3"/>
<evidence type="ECO:0000313" key="3">
    <source>
        <dbReference type="EMBL" id="MDX3017670.1"/>
    </source>
</evidence>
<accession>A0AAP6B6R3</accession>
<dbReference type="GeneID" id="69806486"/>
<name>A0AAP6B6R3_9ACTN</name>
<evidence type="ECO:0000313" key="4">
    <source>
        <dbReference type="Proteomes" id="UP001272987"/>
    </source>
</evidence>
<feature type="compositionally biased region" description="Basic and acidic residues" evidence="1">
    <location>
        <begin position="35"/>
        <end position="46"/>
    </location>
</feature>
<feature type="compositionally biased region" description="Polar residues" evidence="1">
    <location>
        <begin position="60"/>
        <end position="73"/>
    </location>
</feature>
<sequence>MNRRLLAVAYLTVLVALAWGIADAGGTSRLSPDSVSHKDGRRHEPGYPRAAPPAPAQGRSALSPSGSAPQPWA</sequence>
<feature type="region of interest" description="Disordered" evidence="1">
    <location>
        <begin position="27"/>
        <end position="73"/>
    </location>
</feature>
<dbReference type="EMBL" id="JARAWC010000003">
    <property type="protein sequence ID" value="MDX2959186.1"/>
    <property type="molecule type" value="Genomic_DNA"/>
</dbReference>
<comment type="caution">
    <text evidence="2">The sequence shown here is derived from an EMBL/GenBank/DDBJ whole genome shotgun (WGS) entry which is preliminary data.</text>
</comment>